<proteinExistence type="inferred from homology"/>
<evidence type="ECO:0000256" key="4">
    <source>
        <dbReference type="ARBA" id="ARBA00022989"/>
    </source>
</evidence>
<feature type="transmembrane region" description="Helical" evidence="6">
    <location>
        <begin position="304"/>
        <end position="327"/>
    </location>
</feature>
<keyword evidence="8" id="KW-1185">Reference proteome</keyword>
<sequence length="354" mass="39296">MYKTFLTFPKWLRLAIIFPILFLNGWLLVLVLNYFRSLVTFVIIANLLAFLLELAVKLLQKEGMKRGWAITLVLLSTLFIVFASALVLIPLIVTQLSSLLNSAPQWLEDTQQNLDTLSKTPILTRLPFDVGKIVSVSATRFYGRLEGVGSQVLGLLAGTIGSFFNSLIVLVFTIFLLIGGQKFWDGIFSWLPAPWDKKIPLYTQKTFKDYFFSRLILCVITIVALVIAFILLNIPYSILFAFALGVTSLIPIAGGILGFFLTILLCFNELDIGIKFFISNLIVNQIVDNVLSPKLMGDLIGLNPIWLLISLFIGAQLGGVLGLLLAVPVASVIKQIIDDLRVTPTEIQSLTKLD</sequence>
<feature type="transmembrane region" description="Helical" evidence="6">
    <location>
        <begin position="238"/>
        <end position="267"/>
    </location>
</feature>
<protein>
    <submittedName>
        <fullName evidence="7">AI-2E family transporter</fullName>
    </submittedName>
</protein>
<evidence type="ECO:0000256" key="6">
    <source>
        <dbReference type="SAM" id="Phobius"/>
    </source>
</evidence>
<reference evidence="7 8" key="1">
    <citation type="submission" date="2018-03" db="EMBL/GenBank/DDBJ databases">
        <title>The ancient ancestry and fast evolution of plastids.</title>
        <authorList>
            <person name="Moore K.R."/>
            <person name="Magnabosco C."/>
            <person name="Momper L."/>
            <person name="Gold D.A."/>
            <person name="Bosak T."/>
            <person name="Fournier G.P."/>
        </authorList>
    </citation>
    <scope>NUCLEOTIDE SEQUENCE [LARGE SCALE GENOMIC DNA]</scope>
    <source>
        <strain evidence="7 8">CCALA 016</strain>
    </source>
</reference>
<dbReference type="PANTHER" id="PTHR21716:SF66">
    <property type="entry name" value="TRANSPORT PROTEIN SLL0063-RELATED"/>
    <property type="match status" value="1"/>
</dbReference>
<organism evidence="7 8">
    <name type="scientific">Aphanothece hegewaldii CCALA 016</name>
    <dbReference type="NCBI Taxonomy" id="2107694"/>
    <lineage>
        <taxon>Bacteria</taxon>
        <taxon>Bacillati</taxon>
        <taxon>Cyanobacteriota</taxon>
        <taxon>Cyanophyceae</taxon>
        <taxon>Oscillatoriophycideae</taxon>
        <taxon>Chroococcales</taxon>
        <taxon>Aphanothecaceae</taxon>
        <taxon>Aphanothece</taxon>
    </lineage>
</organism>
<comment type="similarity">
    <text evidence="2">Belongs to the autoinducer-2 exporter (AI-2E) (TC 2.A.86) family.</text>
</comment>
<dbReference type="Proteomes" id="UP000239001">
    <property type="component" value="Unassembled WGS sequence"/>
</dbReference>
<comment type="subcellular location">
    <subcellularLocation>
        <location evidence="1">Membrane</location>
        <topology evidence="1">Multi-pass membrane protein</topology>
    </subcellularLocation>
</comment>
<dbReference type="PANTHER" id="PTHR21716">
    <property type="entry name" value="TRANSMEMBRANE PROTEIN"/>
    <property type="match status" value="1"/>
</dbReference>
<feature type="transmembrane region" description="Helical" evidence="6">
    <location>
        <begin position="12"/>
        <end position="32"/>
    </location>
</feature>
<name>A0A2T1LV60_9CHRO</name>
<dbReference type="AlphaFoldDB" id="A0A2T1LV60"/>
<evidence type="ECO:0000256" key="1">
    <source>
        <dbReference type="ARBA" id="ARBA00004141"/>
    </source>
</evidence>
<evidence type="ECO:0000313" key="8">
    <source>
        <dbReference type="Proteomes" id="UP000239001"/>
    </source>
</evidence>
<dbReference type="OrthoDB" id="505911at2"/>
<feature type="transmembrane region" description="Helical" evidence="6">
    <location>
        <begin position="211"/>
        <end position="232"/>
    </location>
</feature>
<dbReference type="InterPro" id="IPR002549">
    <property type="entry name" value="AI-2E-like"/>
</dbReference>
<dbReference type="Pfam" id="PF01594">
    <property type="entry name" value="AI-2E_transport"/>
    <property type="match status" value="1"/>
</dbReference>
<dbReference type="RefSeq" id="WP_106457985.1">
    <property type="nucleotide sequence ID" value="NZ_PXOH01000019.1"/>
</dbReference>
<dbReference type="GO" id="GO:0055085">
    <property type="term" value="P:transmembrane transport"/>
    <property type="evidence" value="ECO:0007669"/>
    <property type="project" value="TreeGrafter"/>
</dbReference>
<keyword evidence="4 6" id="KW-1133">Transmembrane helix</keyword>
<dbReference type="EMBL" id="PXOH01000019">
    <property type="protein sequence ID" value="PSF35572.1"/>
    <property type="molecule type" value="Genomic_DNA"/>
</dbReference>
<evidence type="ECO:0000256" key="5">
    <source>
        <dbReference type="ARBA" id="ARBA00023136"/>
    </source>
</evidence>
<feature type="transmembrane region" description="Helical" evidence="6">
    <location>
        <begin position="152"/>
        <end position="178"/>
    </location>
</feature>
<comment type="caution">
    <text evidence="7">The sequence shown here is derived from an EMBL/GenBank/DDBJ whole genome shotgun (WGS) entry which is preliminary data.</text>
</comment>
<evidence type="ECO:0000256" key="3">
    <source>
        <dbReference type="ARBA" id="ARBA00022692"/>
    </source>
</evidence>
<keyword evidence="3 6" id="KW-0812">Transmembrane</keyword>
<feature type="transmembrane region" description="Helical" evidence="6">
    <location>
        <begin position="38"/>
        <end position="56"/>
    </location>
</feature>
<dbReference type="GO" id="GO:0016020">
    <property type="term" value="C:membrane"/>
    <property type="evidence" value="ECO:0007669"/>
    <property type="project" value="UniProtKB-SubCell"/>
</dbReference>
<keyword evidence="5 6" id="KW-0472">Membrane</keyword>
<evidence type="ECO:0000256" key="2">
    <source>
        <dbReference type="ARBA" id="ARBA00009773"/>
    </source>
</evidence>
<reference evidence="7 8" key="2">
    <citation type="submission" date="2018-03" db="EMBL/GenBank/DDBJ databases">
        <authorList>
            <person name="Keele B.F."/>
        </authorList>
    </citation>
    <scope>NUCLEOTIDE SEQUENCE [LARGE SCALE GENOMIC DNA]</scope>
    <source>
        <strain evidence="7 8">CCALA 016</strain>
    </source>
</reference>
<feature type="transmembrane region" description="Helical" evidence="6">
    <location>
        <begin position="68"/>
        <end position="93"/>
    </location>
</feature>
<accession>A0A2T1LV60</accession>
<evidence type="ECO:0000313" key="7">
    <source>
        <dbReference type="EMBL" id="PSF35572.1"/>
    </source>
</evidence>
<gene>
    <name evidence="7" type="ORF">C7H19_16330</name>
</gene>